<organism evidence="2 3">
    <name type="scientific">Corynebacterium durum F0235</name>
    <dbReference type="NCBI Taxonomy" id="1035195"/>
    <lineage>
        <taxon>Bacteria</taxon>
        <taxon>Bacillati</taxon>
        <taxon>Actinomycetota</taxon>
        <taxon>Actinomycetes</taxon>
        <taxon>Mycobacteriales</taxon>
        <taxon>Corynebacteriaceae</taxon>
        <taxon>Corynebacterium</taxon>
    </lineage>
</organism>
<dbReference type="EMBL" id="AMEM01000017">
    <property type="protein sequence ID" value="EKX90706.1"/>
    <property type="molecule type" value="Genomic_DNA"/>
</dbReference>
<dbReference type="RefSeq" id="WP_006063439.1">
    <property type="nucleotide sequence ID" value="NZ_KB290831.1"/>
</dbReference>
<dbReference type="AlphaFoldDB" id="L1MIE9"/>
<dbReference type="Pfam" id="PF13569">
    <property type="entry name" value="DUF4132"/>
    <property type="match status" value="1"/>
</dbReference>
<feature type="domain" description="DUF4132" evidence="1">
    <location>
        <begin position="43"/>
        <end position="212"/>
    </location>
</feature>
<proteinExistence type="predicted"/>
<evidence type="ECO:0000313" key="3">
    <source>
        <dbReference type="Proteomes" id="UP000010445"/>
    </source>
</evidence>
<reference evidence="2" key="1">
    <citation type="submission" date="2012-05" db="EMBL/GenBank/DDBJ databases">
        <authorList>
            <person name="Weinstock G."/>
            <person name="Sodergren E."/>
            <person name="Lobos E.A."/>
            <person name="Fulton L."/>
            <person name="Fulton R."/>
            <person name="Courtney L."/>
            <person name="Fronick C."/>
            <person name="O'Laughlin M."/>
            <person name="Godfrey J."/>
            <person name="Wilson R.M."/>
            <person name="Miner T."/>
            <person name="Farmer C."/>
            <person name="Delehaunty K."/>
            <person name="Cordes M."/>
            <person name="Minx P."/>
            <person name="Tomlinson C."/>
            <person name="Chen J."/>
            <person name="Wollam A."/>
            <person name="Pepin K.H."/>
            <person name="Bhonagiri V."/>
            <person name="Zhang X."/>
            <person name="Suruliraj S."/>
            <person name="Warren W."/>
            <person name="Mitreva M."/>
            <person name="Mardis E.R."/>
            <person name="Wilson R.K."/>
        </authorList>
    </citation>
    <scope>NUCLEOTIDE SEQUENCE [LARGE SCALE GENOMIC DNA]</scope>
    <source>
        <strain evidence="2">F0235</strain>
    </source>
</reference>
<dbReference type="InterPro" id="IPR025406">
    <property type="entry name" value="DUF4132"/>
</dbReference>
<dbReference type="GeneID" id="84897009"/>
<comment type="caution">
    <text evidence="2">The sequence shown here is derived from an EMBL/GenBank/DDBJ whole genome shotgun (WGS) entry which is preliminary data.</text>
</comment>
<dbReference type="OrthoDB" id="4518949at2"/>
<gene>
    <name evidence="2" type="ORF">HMPREF9997_01202</name>
</gene>
<protein>
    <recommendedName>
        <fullName evidence="1">DUF4132 domain-containing protein</fullName>
    </recommendedName>
</protein>
<evidence type="ECO:0000259" key="1">
    <source>
        <dbReference type="Pfam" id="PF13569"/>
    </source>
</evidence>
<dbReference type="Proteomes" id="UP000010445">
    <property type="component" value="Unassembled WGS sequence"/>
</dbReference>
<dbReference type="eggNOG" id="COG1413">
    <property type="taxonomic scope" value="Bacteria"/>
</dbReference>
<name>L1MIE9_9CORY</name>
<keyword evidence="3" id="KW-1185">Reference proteome</keyword>
<evidence type="ECO:0000313" key="2">
    <source>
        <dbReference type="EMBL" id="EKX90706.1"/>
    </source>
</evidence>
<accession>L1MIE9</accession>
<sequence length="298" mass="32793">MSENKEKVATINNQAEDNDGWIDAGEYSLKLEGDVIIARNAKGKVLKTVPAKAKKLEQYDQLDGLRAFLAQHDEHCLDTVRRWFLSSLPVPLSVIIAVWPDPSWRKYLADVIVSDGSITGFLRAVNDDGIQVVDLDGETTTIDYSDAALVTIPHPAVTENLDEWREFAVELGVHQGLDQLFRDVYIKPADEDGQKAAVKAYVGATYERSSHLMGRGRGGGFVTTMGEVSLRVHEGGETITASLDVSAWDPTESAELGKLSFSVHGEDLELDKVGPIAWSEGIRMCEFIYAGRSVKENK</sequence>
<dbReference type="STRING" id="1035195.HMPREF9997_01202"/>
<dbReference type="HOGENOM" id="CLU_983037_0_0_11"/>
<dbReference type="PATRIC" id="fig|1035195.3.peg.1083"/>